<protein>
    <submittedName>
        <fullName evidence="3">Retinoic acid early transcript 1G</fullName>
    </submittedName>
</protein>
<dbReference type="EMBL" id="JACASF010000008">
    <property type="protein sequence ID" value="KAF6462910.1"/>
    <property type="molecule type" value="Genomic_DNA"/>
</dbReference>
<keyword evidence="2" id="KW-0472">Membrane</keyword>
<dbReference type="Proteomes" id="UP000550707">
    <property type="component" value="Unassembled WGS sequence"/>
</dbReference>
<dbReference type="SUPFAM" id="SSF54452">
    <property type="entry name" value="MHC antigen-recognition domain"/>
    <property type="match status" value="1"/>
</dbReference>
<dbReference type="GO" id="GO:0001916">
    <property type="term" value="P:positive regulation of T cell mediated cytotoxicity"/>
    <property type="evidence" value="ECO:0007669"/>
    <property type="project" value="TreeGrafter"/>
</dbReference>
<dbReference type="GO" id="GO:0002476">
    <property type="term" value="P:antigen processing and presentation of endogenous peptide antigen via MHC class Ib"/>
    <property type="evidence" value="ECO:0007669"/>
    <property type="project" value="TreeGrafter"/>
</dbReference>
<dbReference type="PANTHER" id="PTHR16675:SF268">
    <property type="entry name" value="UL16-BINDING PROTEIN 1"/>
    <property type="match status" value="1"/>
</dbReference>
<name>A0A7J8GSL7_MOLMO</name>
<evidence type="ECO:0000256" key="2">
    <source>
        <dbReference type="SAM" id="Phobius"/>
    </source>
</evidence>
<proteinExistence type="predicted"/>
<evidence type="ECO:0000256" key="1">
    <source>
        <dbReference type="ARBA" id="ARBA00023180"/>
    </source>
</evidence>
<organism evidence="3 4">
    <name type="scientific">Molossus molossus</name>
    <name type="common">Pallas' mastiff bat</name>
    <name type="synonym">Vespertilio molossus</name>
    <dbReference type="NCBI Taxonomy" id="27622"/>
    <lineage>
        <taxon>Eukaryota</taxon>
        <taxon>Metazoa</taxon>
        <taxon>Chordata</taxon>
        <taxon>Craniata</taxon>
        <taxon>Vertebrata</taxon>
        <taxon>Euteleostomi</taxon>
        <taxon>Mammalia</taxon>
        <taxon>Eutheria</taxon>
        <taxon>Laurasiatheria</taxon>
        <taxon>Chiroptera</taxon>
        <taxon>Yangochiroptera</taxon>
        <taxon>Molossidae</taxon>
        <taxon>Molossus</taxon>
    </lineage>
</organism>
<evidence type="ECO:0000313" key="3">
    <source>
        <dbReference type="EMBL" id="KAF6462910.1"/>
    </source>
</evidence>
<keyword evidence="2" id="KW-0812">Transmembrane</keyword>
<sequence>MNATQAWNQQRDTLKHVMEELKMKLLENKVEIITTCESFSLQGSMMCKQESNGHKSASWEFGFDGQIALGLDAESRSWTLLEDEGGVLKETLASARAMTDLLVRTSAGDCREWPKHILCPQDGVLSTTATPATTRATVLSKATRKMSLTAIIPVIPTCWITVGILWRSLQSQVLRAELSGQ</sequence>
<dbReference type="GO" id="GO:0002486">
    <property type="term" value="P:antigen processing and presentation of endogenous peptide antigen via MHC class I via ER pathway, TAP-independent"/>
    <property type="evidence" value="ECO:0007669"/>
    <property type="project" value="TreeGrafter"/>
</dbReference>
<dbReference type="InParanoid" id="A0A7J8GSL7"/>
<feature type="transmembrane region" description="Helical" evidence="2">
    <location>
        <begin position="148"/>
        <end position="169"/>
    </location>
</feature>
<dbReference type="InterPro" id="IPR050208">
    <property type="entry name" value="MHC_class-I_related"/>
</dbReference>
<dbReference type="InterPro" id="IPR037055">
    <property type="entry name" value="MHC_I-like_Ag-recog_sf"/>
</dbReference>
<keyword evidence="2" id="KW-1133">Transmembrane helix</keyword>
<dbReference type="GO" id="GO:0006955">
    <property type="term" value="P:immune response"/>
    <property type="evidence" value="ECO:0007669"/>
    <property type="project" value="TreeGrafter"/>
</dbReference>
<reference evidence="3 4" key="1">
    <citation type="journal article" date="2020" name="Nature">
        <title>Six reference-quality genomes reveal evolution of bat adaptations.</title>
        <authorList>
            <person name="Jebb D."/>
            <person name="Huang Z."/>
            <person name="Pippel M."/>
            <person name="Hughes G.M."/>
            <person name="Lavrichenko K."/>
            <person name="Devanna P."/>
            <person name="Winkler S."/>
            <person name="Jermiin L.S."/>
            <person name="Skirmuntt E.C."/>
            <person name="Katzourakis A."/>
            <person name="Burkitt-Gray L."/>
            <person name="Ray D.A."/>
            <person name="Sullivan K.A.M."/>
            <person name="Roscito J.G."/>
            <person name="Kirilenko B.M."/>
            <person name="Davalos L.M."/>
            <person name="Corthals A.P."/>
            <person name="Power M.L."/>
            <person name="Jones G."/>
            <person name="Ransome R.D."/>
            <person name="Dechmann D.K.N."/>
            <person name="Locatelli A.G."/>
            <person name="Puechmaille S.J."/>
            <person name="Fedrigo O."/>
            <person name="Jarvis E.D."/>
            <person name="Hiller M."/>
            <person name="Vernes S.C."/>
            <person name="Myers E.W."/>
            <person name="Teeling E.C."/>
        </authorList>
    </citation>
    <scope>NUCLEOTIDE SEQUENCE [LARGE SCALE GENOMIC DNA]</scope>
    <source>
        <strain evidence="3">MMolMol1</strain>
        <tissue evidence="3">Muscle</tissue>
    </source>
</reference>
<evidence type="ECO:0000313" key="4">
    <source>
        <dbReference type="Proteomes" id="UP000550707"/>
    </source>
</evidence>
<dbReference type="AlphaFoldDB" id="A0A7J8GSL7"/>
<dbReference type="GO" id="GO:0005615">
    <property type="term" value="C:extracellular space"/>
    <property type="evidence" value="ECO:0007669"/>
    <property type="project" value="TreeGrafter"/>
</dbReference>
<keyword evidence="4" id="KW-1185">Reference proteome</keyword>
<accession>A0A7J8GSL7</accession>
<dbReference type="InterPro" id="IPR011162">
    <property type="entry name" value="MHC_I/II-like_Ag-recog"/>
</dbReference>
<dbReference type="PANTHER" id="PTHR16675">
    <property type="entry name" value="MHC CLASS I-RELATED"/>
    <property type="match status" value="1"/>
</dbReference>
<gene>
    <name evidence="3" type="ORF">HJG59_015260</name>
</gene>
<dbReference type="Gene3D" id="3.30.500.10">
    <property type="entry name" value="MHC class I-like antigen recognition-like"/>
    <property type="match status" value="1"/>
</dbReference>
<keyword evidence="1" id="KW-0325">Glycoprotein</keyword>
<comment type="caution">
    <text evidence="3">The sequence shown here is derived from an EMBL/GenBank/DDBJ whole genome shotgun (WGS) entry which is preliminary data.</text>
</comment>
<dbReference type="GO" id="GO:0009897">
    <property type="term" value="C:external side of plasma membrane"/>
    <property type="evidence" value="ECO:0007669"/>
    <property type="project" value="TreeGrafter"/>
</dbReference>